<evidence type="ECO:0000313" key="1">
    <source>
        <dbReference type="EMBL" id="KNZ51896.1"/>
    </source>
</evidence>
<proteinExistence type="predicted"/>
<gene>
    <name evidence="1" type="ORF">VP01_3770g1</name>
</gene>
<dbReference type="EMBL" id="LAVV01008802">
    <property type="protein sequence ID" value="KNZ51896.1"/>
    <property type="molecule type" value="Genomic_DNA"/>
</dbReference>
<organism evidence="1 2">
    <name type="scientific">Puccinia sorghi</name>
    <dbReference type="NCBI Taxonomy" id="27349"/>
    <lineage>
        <taxon>Eukaryota</taxon>
        <taxon>Fungi</taxon>
        <taxon>Dikarya</taxon>
        <taxon>Basidiomycota</taxon>
        <taxon>Pucciniomycotina</taxon>
        <taxon>Pucciniomycetes</taxon>
        <taxon>Pucciniales</taxon>
        <taxon>Pucciniaceae</taxon>
        <taxon>Puccinia</taxon>
    </lineage>
</organism>
<keyword evidence="2" id="KW-1185">Reference proteome</keyword>
<dbReference type="Proteomes" id="UP000037035">
    <property type="component" value="Unassembled WGS sequence"/>
</dbReference>
<evidence type="ECO:0000313" key="2">
    <source>
        <dbReference type="Proteomes" id="UP000037035"/>
    </source>
</evidence>
<accession>A0A0L6UTN3</accession>
<dbReference type="VEuPathDB" id="FungiDB:VP01_3770g1"/>
<sequence>MLNEILWKRTSQVKPVKYLYLSTYLSSFKNTMKSSEQELWRVAENEELSNIEHHEFWEDHFETTDSFLQTLWIFKTNLLQFQQTSKIRLHCEFKDSLKLGEKTMEIPLHQQENSPLFLNCISKLLKVPTEKLCFCVGRNPFTALNKRLQIAHDPDTLLGMDVEITKDCISPSQEKLNALAPAVYILSSLNNKTGITHWKDVMHCRKYVKGTQDLHLKIWPNLRLSNSLQHYTDATWADYVVTCISWKSTEAELNALADGVQESQWIKLLVEEICNEDLQPSTFHIKKQGLAKKNKAFWFKLKDQTS</sequence>
<protein>
    <submittedName>
        <fullName evidence="1">Uncharacterized protein</fullName>
    </submittedName>
</protein>
<reference evidence="1 2" key="1">
    <citation type="submission" date="2015-08" db="EMBL/GenBank/DDBJ databases">
        <title>Next Generation Sequencing and Analysis of the Genome of Puccinia sorghi L Schw, the Causal Agent of Maize Common Rust.</title>
        <authorList>
            <person name="Rochi L."/>
            <person name="Burguener G."/>
            <person name="Darino M."/>
            <person name="Turjanski A."/>
            <person name="Kreff E."/>
            <person name="Dieguez M.J."/>
            <person name="Sacco F."/>
        </authorList>
    </citation>
    <scope>NUCLEOTIDE SEQUENCE [LARGE SCALE GENOMIC DNA]</scope>
    <source>
        <strain evidence="1 2">RO10H11247</strain>
    </source>
</reference>
<dbReference type="AlphaFoldDB" id="A0A0L6UTN3"/>
<comment type="caution">
    <text evidence="1">The sequence shown here is derived from an EMBL/GenBank/DDBJ whole genome shotgun (WGS) entry which is preliminary data.</text>
</comment>
<name>A0A0L6UTN3_9BASI</name>